<evidence type="ECO:0000256" key="1">
    <source>
        <dbReference type="SAM" id="MobiDB-lite"/>
    </source>
</evidence>
<sequence>MPTSAWKPLARVSQNGHATLKSSSPSAKETPTTGSPFMATKFHVMRIQQIVRARGDQISRSQGTSSRSVAAPFVGVAPVVTMVH</sequence>
<evidence type="ECO:0000313" key="3">
    <source>
        <dbReference type="Proteomes" id="UP001187192"/>
    </source>
</evidence>
<gene>
    <name evidence="2" type="ORF">TIFTF001_034109</name>
</gene>
<protein>
    <submittedName>
        <fullName evidence="2">Uncharacterized protein</fullName>
    </submittedName>
</protein>
<reference evidence="2" key="1">
    <citation type="submission" date="2023-07" db="EMBL/GenBank/DDBJ databases">
        <title>draft genome sequence of fig (Ficus carica).</title>
        <authorList>
            <person name="Takahashi T."/>
            <person name="Nishimura K."/>
        </authorList>
    </citation>
    <scope>NUCLEOTIDE SEQUENCE</scope>
</reference>
<dbReference type="AlphaFoldDB" id="A0AA88DZV1"/>
<organism evidence="2 3">
    <name type="scientific">Ficus carica</name>
    <name type="common">Common fig</name>
    <dbReference type="NCBI Taxonomy" id="3494"/>
    <lineage>
        <taxon>Eukaryota</taxon>
        <taxon>Viridiplantae</taxon>
        <taxon>Streptophyta</taxon>
        <taxon>Embryophyta</taxon>
        <taxon>Tracheophyta</taxon>
        <taxon>Spermatophyta</taxon>
        <taxon>Magnoliopsida</taxon>
        <taxon>eudicotyledons</taxon>
        <taxon>Gunneridae</taxon>
        <taxon>Pentapetalae</taxon>
        <taxon>rosids</taxon>
        <taxon>fabids</taxon>
        <taxon>Rosales</taxon>
        <taxon>Moraceae</taxon>
        <taxon>Ficeae</taxon>
        <taxon>Ficus</taxon>
    </lineage>
</organism>
<evidence type="ECO:0000313" key="2">
    <source>
        <dbReference type="EMBL" id="GMN65036.1"/>
    </source>
</evidence>
<accession>A0AA88DZV1</accession>
<dbReference type="Proteomes" id="UP001187192">
    <property type="component" value="Unassembled WGS sequence"/>
</dbReference>
<comment type="caution">
    <text evidence="2">The sequence shown here is derived from an EMBL/GenBank/DDBJ whole genome shotgun (WGS) entry which is preliminary data.</text>
</comment>
<dbReference type="EMBL" id="BTGU01000208">
    <property type="protein sequence ID" value="GMN65036.1"/>
    <property type="molecule type" value="Genomic_DNA"/>
</dbReference>
<keyword evidence="3" id="KW-1185">Reference proteome</keyword>
<proteinExistence type="predicted"/>
<feature type="compositionally biased region" description="Polar residues" evidence="1">
    <location>
        <begin position="12"/>
        <end position="35"/>
    </location>
</feature>
<name>A0AA88DZV1_FICCA</name>
<feature type="region of interest" description="Disordered" evidence="1">
    <location>
        <begin position="1"/>
        <end position="36"/>
    </location>
</feature>